<evidence type="ECO:0000313" key="1">
    <source>
        <dbReference type="EMBL" id="UTY28162.1"/>
    </source>
</evidence>
<dbReference type="InterPro" id="IPR035069">
    <property type="entry name" value="TTHA1013/TTHA0281-like"/>
</dbReference>
<dbReference type="EMBL" id="CP038802">
    <property type="protein sequence ID" value="UTY28162.1"/>
    <property type="molecule type" value="Genomic_DNA"/>
</dbReference>
<dbReference type="RefSeq" id="WP_255806075.1">
    <property type="nucleotide sequence ID" value="NZ_CP038802.1"/>
</dbReference>
<evidence type="ECO:0000313" key="3">
    <source>
        <dbReference type="Proteomes" id="UP001058682"/>
    </source>
</evidence>
<proteinExistence type="predicted"/>
<dbReference type="Proteomes" id="UP001058682">
    <property type="component" value="Chromosome"/>
</dbReference>
<dbReference type="SUPFAM" id="SSF143100">
    <property type="entry name" value="TTHA1013/TTHA0281-like"/>
    <property type="match status" value="1"/>
</dbReference>
<sequence length="224" mass="26944">MHIIYETNGLGFLGWIKDLPGAYIRGKTLEEARGKVNKEIALYNEWLNFEEAIDMQINEEIKESDLHIEDADSDIIFDSELIDFDKKDDFLFWCNKVLLSGTKTEEIYKRMKNKSLIDITMKRKTFYGDVYCTINDQYRHIVKVQNYYLNQIGTEMDIGDELRLNRMEFIEKLKEKYLKEGNKLYRNESEDWTVKKVIRRTIWHDRIHIRAIERMEKRLSKIKP</sequence>
<evidence type="ECO:0000313" key="4">
    <source>
        <dbReference type="Proteomes" id="UP001059401"/>
    </source>
</evidence>
<dbReference type="Proteomes" id="UP001059401">
    <property type="component" value="Chromosome"/>
</dbReference>
<gene>
    <name evidence="2" type="ORF">E4N74_02875</name>
    <name evidence="1" type="ORF">E4N76_03580</name>
</gene>
<keyword evidence="4" id="KW-1185">Reference proteome</keyword>
<dbReference type="EMBL" id="CP038804">
    <property type="protein sequence ID" value="UTY33071.1"/>
    <property type="molecule type" value="Genomic_DNA"/>
</dbReference>
<name>A0AAE9MUM1_9SPIR</name>
<protein>
    <submittedName>
        <fullName evidence="2">Uncharacterized protein</fullName>
    </submittedName>
</protein>
<evidence type="ECO:0000313" key="2">
    <source>
        <dbReference type="EMBL" id="UTY33071.1"/>
    </source>
</evidence>
<reference evidence="2" key="1">
    <citation type="submission" date="2019-04" db="EMBL/GenBank/DDBJ databases">
        <title>Whole genome sequencing of oral phylogroup 2 treponemes.</title>
        <authorList>
            <person name="Chan Y."/>
            <person name="Zeng H.H."/>
            <person name="Yu X.L."/>
            <person name="Leung W.K."/>
            <person name="Watt R.M."/>
        </authorList>
    </citation>
    <scope>NUCLEOTIDE SEQUENCE</scope>
    <source>
        <strain evidence="2">OMZ 835</strain>
        <strain evidence="1">OMZ 847</strain>
    </source>
</reference>
<dbReference type="AlphaFoldDB" id="A0AAE9MUM1"/>
<accession>A0AAE9MUM1</accession>
<organism evidence="2 3">
    <name type="scientific">Treponema putidum</name>
    <dbReference type="NCBI Taxonomy" id="221027"/>
    <lineage>
        <taxon>Bacteria</taxon>
        <taxon>Pseudomonadati</taxon>
        <taxon>Spirochaetota</taxon>
        <taxon>Spirochaetia</taxon>
        <taxon>Spirochaetales</taxon>
        <taxon>Treponemataceae</taxon>
        <taxon>Treponema</taxon>
    </lineage>
</organism>